<sequence>MDKDLEKLMIDYLTIPVAVEYFIYDGFLNGKRLFKWDQVAGKVVQVVVRSPDQKKGRGHTFGIFELKESSFRSQWHWQFETQRNIRLRHTTQKLFEYHANQVFNKMMK</sequence>
<proteinExistence type="predicted"/>
<reference evidence="1" key="1">
    <citation type="journal article" date="2015" name="Nature">
        <title>Complex archaea that bridge the gap between prokaryotes and eukaryotes.</title>
        <authorList>
            <person name="Spang A."/>
            <person name="Saw J.H."/>
            <person name="Jorgensen S.L."/>
            <person name="Zaremba-Niedzwiedzka K."/>
            <person name="Martijn J."/>
            <person name="Lind A.E."/>
            <person name="van Eijk R."/>
            <person name="Schleper C."/>
            <person name="Guy L."/>
            <person name="Ettema T.J."/>
        </authorList>
    </citation>
    <scope>NUCLEOTIDE SEQUENCE</scope>
</reference>
<name>A0A0F9MFD6_9ZZZZ</name>
<gene>
    <name evidence="1" type="ORF">LCGC14_1095590</name>
</gene>
<evidence type="ECO:0000313" key="1">
    <source>
        <dbReference type="EMBL" id="KKN04614.1"/>
    </source>
</evidence>
<dbReference type="AlphaFoldDB" id="A0A0F9MFD6"/>
<accession>A0A0F9MFD6</accession>
<dbReference type="EMBL" id="LAZR01004897">
    <property type="protein sequence ID" value="KKN04614.1"/>
    <property type="molecule type" value="Genomic_DNA"/>
</dbReference>
<organism evidence="1">
    <name type="scientific">marine sediment metagenome</name>
    <dbReference type="NCBI Taxonomy" id="412755"/>
    <lineage>
        <taxon>unclassified sequences</taxon>
        <taxon>metagenomes</taxon>
        <taxon>ecological metagenomes</taxon>
    </lineage>
</organism>
<comment type="caution">
    <text evidence="1">The sequence shown here is derived from an EMBL/GenBank/DDBJ whole genome shotgun (WGS) entry which is preliminary data.</text>
</comment>
<protein>
    <submittedName>
        <fullName evidence="1">Uncharacterized protein</fullName>
    </submittedName>
</protein>